<reference evidence="1" key="1">
    <citation type="submission" date="2023-11" db="EMBL/GenBank/DDBJ databases">
        <authorList>
            <person name="Poullet M."/>
        </authorList>
    </citation>
    <scope>NUCLEOTIDE SEQUENCE</scope>
    <source>
        <strain evidence="1">E1834</strain>
    </source>
</reference>
<evidence type="ECO:0000313" key="2">
    <source>
        <dbReference type="Proteomes" id="UP001497535"/>
    </source>
</evidence>
<name>A0ACB0ZBG6_MELEN</name>
<organism evidence="1 2">
    <name type="scientific">Meloidogyne enterolobii</name>
    <name type="common">Root-knot nematode worm</name>
    <name type="synonym">Meloidogyne mayaguensis</name>
    <dbReference type="NCBI Taxonomy" id="390850"/>
    <lineage>
        <taxon>Eukaryota</taxon>
        <taxon>Metazoa</taxon>
        <taxon>Ecdysozoa</taxon>
        <taxon>Nematoda</taxon>
        <taxon>Chromadorea</taxon>
        <taxon>Rhabditida</taxon>
        <taxon>Tylenchina</taxon>
        <taxon>Tylenchomorpha</taxon>
        <taxon>Tylenchoidea</taxon>
        <taxon>Meloidogynidae</taxon>
        <taxon>Meloidogyninae</taxon>
        <taxon>Meloidogyne</taxon>
    </lineage>
</organism>
<dbReference type="Proteomes" id="UP001497535">
    <property type="component" value="Unassembled WGS sequence"/>
</dbReference>
<evidence type="ECO:0000313" key="1">
    <source>
        <dbReference type="EMBL" id="CAK5075736.1"/>
    </source>
</evidence>
<dbReference type="EMBL" id="CAVMJV010000028">
    <property type="protein sequence ID" value="CAK5075736.1"/>
    <property type="molecule type" value="Genomic_DNA"/>
</dbReference>
<keyword evidence="2" id="KW-1185">Reference proteome</keyword>
<comment type="caution">
    <text evidence="1">The sequence shown here is derived from an EMBL/GenBank/DDBJ whole genome shotgun (WGS) entry which is preliminary data.</text>
</comment>
<gene>
    <name evidence="1" type="ORF">MENTE1834_LOCUS22559</name>
</gene>
<proteinExistence type="predicted"/>
<accession>A0ACB0ZBG6</accession>
<sequence>MCRIEGILDGLSKYIYCLSDRNRIIRKKKKIKSFLNNIYRDKALVNKKKWH</sequence>
<protein>
    <submittedName>
        <fullName evidence="1">Uncharacterized protein</fullName>
    </submittedName>
</protein>